<feature type="transmembrane region" description="Helical" evidence="1">
    <location>
        <begin position="87"/>
        <end position="104"/>
    </location>
</feature>
<dbReference type="PROSITE" id="PS50883">
    <property type="entry name" value="EAL"/>
    <property type="match status" value="1"/>
</dbReference>
<dbReference type="Pfam" id="PF00990">
    <property type="entry name" value="GGDEF"/>
    <property type="match status" value="1"/>
</dbReference>
<dbReference type="NCBIfam" id="TIGR00254">
    <property type="entry name" value="GGDEF"/>
    <property type="match status" value="1"/>
</dbReference>
<evidence type="ECO:0000313" key="5">
    <source>
        <dbReference type="Proteomes" id="UP000639973"/>
    </source>
</evidence>
<keyword evidence="1" id="KW-1133">Transmembrane helix</keyword>
<feature type="domain" description="EAL" evidence="2">
    <location>
        <begin position="347"/>
        <end position="605"/>
    </location>
</feature>
<name>A0ABQ2GF13_9DEIO</name>
<dbReference type="Gene3D" id="3.20.20.450">
    <property type="entry name" value="EAL domain"/>
    <property type="match status" value="1"/>
</dbReference>
<feature type="domain" description="GGDEF" evidence="3">
    <location>
        <begin position="206"/>
        <end position="338"/>
    </location>
</feature>
<dbReference type="InterPro" id="IPR052155">
    <property type="entry name" value="Biofilm_reg_signaling"/>
</dbReference>
<reference evidence="5" key="1">
    <citation type="journal article" date="2019" name="Int. J. Syst. Evol. Microbiol.">
        <title>The Global Catalogue of Microorganisms (GCM) 10K type strain sequencing project: providing services to taxonomists for standard genome sequencing and annotation.</title>
        <authorList>
            <consortium name="The Broad Institute Genomics Platform"/>
            <consortium name="The Broad Institute Genome Sequencing Center for Infectious Disease"/>
            <person name="Wu L."/>
            <person name="Ma J."/>
        </authorList>
    </citation>
    <scope>NUCLEOTIDE SEQUENCE [LARGE SCALE GENOMIC DNA]</scope>
    <source>
        <strain evidence="5">JCM 15442</strain>
    </source>
</reference>
<evidence type="ECO:0000259" key="3">
    <source>
        <dbReference type="PROSITE" id="PS50887"/>
    </source>
</evidence>
<evidence type="ECO:0000313" key="4">
    <source>
        <dbReference type="EMBL" id="GGL93246.1"/>
    </source>
</evidence>
<dbReference type="SUPFAM" id="SSF55073">
    <property type="entry name" value="Nucleotide cyclase"/>
    <property type="match status" value="1"/>
</dbReference>
<evidence type="ECO:0000256" key="1">
    <source>
        <dbReference type="SAM" id="Phobius"/>
    </source>
</evidence>
<dbReference type="InterPro" id="IPR000160">
    <property type="entry name" value="GGDEF_dom"/>
</dbReference>
<dbReference type="CDD" id="cd01948">
    <property type="entry name" value="EAL"/>
    <property type="match status" value="1"/>
</dbReference>
<evidence type="ECO:0008006" key="6">
    <source>
        <dbReference type="Google" id="ProtNLM"/>
    </source>
</evidence>
<dbReference type="InterPro" id="IPR029787">
    <property type="entry name" value="Nucleotide_cyclase"/>
</dbReference>
<keyword evidence="5" id="KW-1185">Reference proteome</keyword>
<feature type="transmembrane region" description="Helical" evidence="1">
    <location>
        <begin position="111"/>
        <end position="131"/>
    </location>
</feature>
<dbReference type="Pfam" id="PF00563">
    <property type="entry name" value="EAL"/>
    <property type="match status" value="1"/>
</dbReference>
<dbReference type="PANTHER" id="PTHR44757:SF2">
    <property type="entry name" value="BIOFILM ARCHITECTURE MAINTENANCE PROTEIN MBAA"/>
    <property type="match status" value="1"/>
</dbReference>
<comment type="caution">
    <text evidence="4">The sequence shown here is derived from an EMBL/GenBank/DDBJ whole genome shotgun (WGS) entry which is preliminary data.</text>
</comment>
<dbReference type="SMART" id="SM00267">
    <property type="entry name" value="GGDEF"/>
    <property type="match status" value="1"/>
</dbReference>
<keyword evidence="1" id="KW-0812">Transmembrane</keyword>
<gene>
    <name evidence="4" type="ORF">GCM10010840_34110</name>
</gene>
<dbReference type="InterPro" id="IPR035919">
    <property type="entry name" value="EAL_sf"/>
</dbReference>
<dbReference type="Proteomes" id="UP000639973">
    <property type="component" value="Unassembled WGS sequence"/>
</dbReference>
<dbReference type="SMART" id="SM00052">
    <property type="entry name" value="EAL"/>
    <property type="match status" value="1"/>
</dbReference>
<dbReference type="PROSITE" id="PS50887">
    <property type="entry name" value="GGDEF"/>
    <property type="match status" value="1"/>
</dbReference>
<sequence length="617" mass="67130">MAALAFVLGAWLDPLAGQSTPFDRLAYPALALGLIVLELVLWRRPRSTDGVITTVVLASCLFFLGKLIYILYAPPSGHSIQAEMSESFFWIPAVYMLSLFIPSLRLARSVTLVFFAAMTLCSVGYAAVNGWTPQTGGVLFGLTELLLANLTLLSLTQGFIGYKDRLSGIEAQAQVLRRLVHTDLLTGLPSRLRLEGELAGAVGRGEPFTLLFIDVDGFKIVNDTLGHSAGDHVLQEFAARLQSPLAPQDLAARVGGDEFVVVARGGSSARATALAQRLLTELALPFTVSAHQLQLSASIGISVHPEDGQDAATLLRHADAAMYQIKRSGRNGVRRFDAALDEELERTTLLTREFQSALPRGQLSMMYQPIYHLESGELCKVEALLRWTHPEFGAISPSTFIPMAEASGQIMPVGGWVLEQACMQAWRWHQDHGWDGTVTVNVSPVQFAQPNFVDEVRQALLLSGLPARRLELELTEGAVMQHPALVQAALHGLRRLGAEITIDDFGTGYSSLAYLRDLPIGCIKIDRSFIEDLASPRRAPQYAVALITAIVSIARTLDLQVVAEGIETQAQLEAVRGFGCDFAQGYFLARPIEAQRLSELLDSARPGAQPTPSQQLN</sequence>
<feature type="transmembrane region" description="Helical" evidence="1">
    <location>
        <begin position="50"/>
        <end position="72"/>
    </location>
</feature>
<organism evidence="4 5">
    <name type="scientific">Deinococcus aerolatus</name>
    <dbReference type="NCBI Taxonomy" id="522487"/>
    <lineage>
        <taxon>Bacteria</taxon>
        <taxon>Thermotogati</taxon>
        <taxon>Deinococcota</taxon>
        <taxon>Deinococci</taxon>
        <taxon>Deinococcales</taxon>
        <taxon>Deinococcaceae</taxon>
        <taxon>Deinococcus</taxon>
    </lineage>
</organism>
<dbReference type="SUPFAM" id="SSF141868">
    <property type="entry name" value="EAL domain-like"/>
    <property type="match status" value="1"/>
</dbReference>
<proteinExistence type="predicted"/>
<dbReference type="InterPro" id="IPR001633">
    <property type="entry name" value="EAL_dom"/>
</dbReference>
<dbReference type="PANTHER" id="PTHR44757">
    <property type="entry name" value="DIGUANYLATE CYCLASE DGCP"/>
    <property type="match status" value="1"/>
</dbReference>
<dbReference type="Gene3D" id="3.30.70.270">
    <property type="match status" value="1"/>
</dbReference>
<keyword evidence="1" id="KW-0472">Membrane</keyword>
<evidence type="ECO:0000259" key="2">
    <source>
        <dbReference type="PROSITE" id="PS50883"/>
    </source>
</evidence>
<feature type="transmembrane region" description="Helical" evidence="1">
    <location>
        <begin position="27"/>
        <end position="43"/>
    </location>
</feature>
<dbReference type="EMBL" id="BMOL01000026">
    <property type="protein sequence ID" value="GGL93246.1"/>
    <property type="molecule type" value="Genomic_DNA"/>
</dbReference>
<dbReference type="InterPro" id="IPR043128">
    <property type="entry name" value="Rev_trsase/Diguanyl_cyclase"/>
</dbReference>
<protein>
    <recommendedName>
        <fullName evidence="6">Diguanylate cyclase/phosphodiesterase</fullName>
    </recommendedName>
</protein>
<dbReference type="CDD" id="cd01949">
    <property type="entry name" value="GGDEF"/>
    <property type="match status" value="1"/>
</dbReference>
<accession>A0ABQ2GF13</accession>